<feature type="signal peptide" evidence="2">
    <location>
        <begin position="1"/>
        <end position="20"/>
    </location>
</feature>
<evidence type="ECO:0000256" key="1">
    <source>
        <dbReference type="SAM" id="MobiDB-lite"/>
    </source>
</evidence>
<accession>A0A2J6S7G7</accession>
<dbReference type="AlphaFoldDB" id="A0A2J6S7G7"/>
<reference evidence="3 4" key="1">
    <citation type="submission" date="2016-04" db="EMBL/GenBank/DDBJ databases">
        <title>A degradative enzymes factory behind the ericoid mycorrhizal symbiosis.</title>
        <authorList>
            <consortium name="DOE Joint Genome Institute"/>
            <person name="Martino E."/>
            <person name="Morin E."/>
            <person name="Grelet G."/>
            <person name="Kuo A."/>
            <person name="Kohler A."/>
            <person name="Daghino S."/>
            <person name="Barry K."/>
            <person name="Choi C."/>
            <person name="Cichocki N."/>
            <person name="Clum A."/>
            <person name="Copeland A."/>
            <person name="Hainaut M."/>
            <person name="Haridas S."/>
            <person name="Labutti K."/>
            <person name="Lindquist E."/>
            <person name="Lipzen A."/>
            <person name="Khouja H.-R."/>
            <person name="Murat C."/>
            <person name="Ohm R."/>
            <person name="Olson A."/>
            <person name="Spatafora J."/>
            <person name="Veneault-Fourrey C."/>
            <person name="Henrissat B."/>
            <person name="Grigoriev I."/>
            <person name="Martin F."/>
            <person name="Perotto S."/>
        </authorList>
    </citation>
    <scope>NUCLEOTIDE SEQUENCE [LARGE SCALE GENOMIC DNA]</scope>
    <source>
        <strain evidence="3 4">F</strain>
    </source>
</reference>
<evidence type="ECO:0000313" key="4">
    <source>
        <dbReference type="Proteomes" id="UP000235786"/>
    </source>
</evidence>
<dbReference type="EMBL" id="KZ613939">
    <property type="protein sequence ID" value="PMD46686.1"/>
    <property type="molecule type" value="Genomic_DNA"/>
</dbReference>
<proteinExistence type="predicted"/>
<dbReference type="OrthoDB" id="3565477at2759"/>
<organism evidence="3 4">
    <name type="scientific">Hyaloscypha variabilis (strain UAMH 11265 / GT02V1 / F)</name>
    <name type="common">Meliniomyces variabilis</name>
    <dbReference type="NCBI Taxonomy" id="1149755"/>
    <lineage>
        <taxon>Eukaryota</taxon>
        <taxon>Fungi</taxon>
        <taxon>Dikarya</taxon>
        <taxon>Ascomycota</taxon>
        <taxon>Pezizomycotina</taxon>
        <taxon>Leotiomycetes</taxon>
        <taxon>Helotiales</taxon>
        <taxon>Hyaloscyphaceae</taxon>
        <taxon>Hyaloscypha</taxon>
        <taxon>Hyaloscypha variabilis</taxon>
    </lineage>
</organism>
<dbReference type="PRINTS" id="PR01217">
    <property type="entry name" value="PRICHEXTENSN"/>
</dbReference>
<feature type="region of interest" description="Disordered" evidence="1">
    <location>
        <begin position="187"/>
        <end position="210"/>
    </location>
</feature>
<name>A0A2J6S7G7_HYAVF</name>
<gene>
    <name evidence="3" type="ORF">L207DRAFT_507580</name>
</gene>
<keyword evidence="4" id="KW-1185">Reference proteome</keyword>
<feature type="region of interest" description="Disordered" evidence="1">
    <location>
        <begin position="72"/>
        <end position="152"/>
    </location>
</feature>
<feature type="compositionally biased region" description="Pro residues" evidence="1">
    <location>
        <begin position="89"/>
        <end position="105"/>
    </location>
</feature>
<sequence length="245" mass="24696">MKASVLSLLGVAAAVSAGYGEKPSTTSTVYTTSVYTITKCASYVTDCPEKGQVTTDYISLYTTVCPLEEESKTASYPATTPPVYSTGPPSQPTPPTYPISPPSKPSGPATYPASPPSQPSYPASPPSPPQSPPTYPASSPPSPPTKPSGPVVPPPVLTTVTISTCVPTVITSIYTVSGTPVQTYPSYPIGTGGAPPKKPTGTGSPTGGSYPYTSSKATTYPYTGAAGANKVGGLLMAVGLVAALL</sequence>
<feature type="chain" id="PRO_5014364989" evidence="2">
    <location>
        <begin position="21"/>
        <end position="245"/>
    </location>
</feature>
<feature type="compositionally biased region" description="Low complexity" evidence="1">
    <location>
        <begin position="199"/>
        <end position="210"/>
    </location>
</feature>
<feature type="compositionally biased region" description="Pro residues" evidence="1">
    <location>
        <begin position="113"/>
        <end position="152"/>
    </location>
</feature>
<evidence type="ECO:0000256" key="2">
    <source>
        <dbReference type="SAM" id="SignalP"/>
    </source>
</evidence>
<keyword evidence="2" id="KW-0732">Signal</keyword>
<evidence type="ECO:0000313" key="3">
    <source>
        <dbReference type="EMBL" id="PMD46686.1"/>
    </source>
</evidence>
<protein>
    <submittedName>
        <fullName evidence="3">Uncharacterized protein</fullName>
    </submittedName>
</protein>
<dbReference type="Proteomes" id="UP000235786">
    <property type="component" value="Unassembled WGS sequence"/>
</dbReference>